<feature type="transmembrane region" description="Helical" evidence="11">
    <location>
        <begin position="6"/>
        <end position="29"/>
    </location>
</feature>
<dbReference type="InterPro" id="IPR002056">
    <property type="entry name" value="MAS20"/>
</dbReference>
<dbReference type="GO" id="GO:0006886">
    <property type="term" value="P:intracellular protein transport"/>
    <property type="evidence" value="ECO:0007669"/>
    <property type="project" value="InterPro"/>
</dbReference>
<evidence type="ECO:0000259" key="12">
    <source>
        <dbReference type="PROSITE" id="PS50280"/>
    </source>
</evidence>
<evidence type="ECO:0000256" key="6">
    <source>
        <dbReference type="ARBA" id="ARBA00022927"/>
    </source>
</evidence>
<evidence type="ECO:0000256" key="4">
    <source>
        <dbReference type="ARBA" id="ARBA00022692"/>
    </source>
</evidence>
<dbReference type="InterPro" id="IPR046341">
    <property type="entry name" value="SET_dom_sf"/>
</dbReference>
<comment type="similarity">
    <text evidence="2">Belongs to the Tom20 family.</text>
</comment>
<reference evidence="13 14" key="1">
    <citation type="submission" date="2017-04" db="EMBL/GenBank/DDBJ databases">
        <title>Genome Sequence of the Model Brown-Rot Fungus Postia placenta SB12.</title>
        <authorList>
            <consortium name="DOE Joint Genome Institute"/>
            <person name="Gaskell J."/>
            <person name="Kersten P."/>
            <person name="Larrondo L.F."/>
            <person name="Canessa P."/>
            <person name="Martinez D."/>
            <person name="Hibbett D."/>
            <person name="Schmoll M."/>
            <person name="Kubicek C.P."/>
            <person name="Martinez A.T."/>
            <person name="Yadav J."/>
            <person name="Master E."/>
            <person name="Magnuson J.K."/>
            <person name="James T."/>
            <person name="Yaver D."/>
            <person name="Berka R."/>
            <person name="Labutti K."/>
            <person name="Lipzen A."/>
            <person name="Aerts A."/>
            <person name="Barry K."/>
            <person name="Henrissat B."/>
            <person name="Blanchette R."/>
            <person name="Grigoriev I."/>
            <person name="Cullen D."/>
        </authorList>
    </citation>
    <scope>NUCLEOTIDE SEQUENCE [LARGE SCALE GENOMIC DNA]</scope>
    <source>
        <strain evidence="13 14">MAD-698-R-SB12</strain>
    </source>
</reference>
<dbReference type="InterPro" id="IPR023392">
    <property type="entry name" value="Tom20_dom_sf"/>
</dbReference>
<gene>
    <name evidence="13" type="ORF">POSPLADRAFT_1148212</name>
</gene>
<proteinExistence type="inferred from homology"/>
<dbReference type="GO" id="GO:0030943">
    <property type="term" value="F:mitochondrion targeting sequence binding"/>
    <property type="evidence" value="ECO:0007669"/>
    <property type="project" value="TreeGrafter"/>
</dbReference>
<dbReference type="SUPFAM" id="SSF82199">
    <property type="entry name" value="SET domain"/>
    <property type="match status" value="1"/>
</dbReference>
<dbReference type="Gene3D" id="2.170.270.10">
    <property type="entry name" value="SET domain"/>
    <property type="match status" value="1"/>
</dbReference>
<organism evidence="13 14">
    <name type="scientific">Postia placenta MAD-698-R-SB12</name>
    <dbReference type="NCBI Taxonomy" id="670580"/>
    <lineage>
        <taxon>Eukaryota</taxon>
        <taxon>Fungi</taxon>
        <taxon>Dikarya</taxon>
        <taxon>Basidiomycota</taxon>
        <taxon>Agaricomycotina</taxon>
        <taxon>Agaricomycetes</taxon>
        <taxon>Polyporales</taxon>
        <taxon>Adustoporiaceae</taxon>
        <taxon>Rhodonia</taxon>
    </lineage>
</organism>
<accession>A0A1X6MUQ0</accession>
<dbReference type="PANTHER" id="PTHR12430:SF0">
    <property type="entry name" value="TRANSLOCASE OF OUTER MITOCHONDRIAL MEMBRANE 20"/>
    <property type="match status" value="1"/>
</dbReference>
<protein>
    <recommendedName>
        <fullName evidence="12">SET domain-containing protein</fullName>
    </recommendedName>
</protein>
<keyword evidence="6" id="KW-0653">Protein transport</keyword>
<keyword evidence="5" id="KW-1000">Mitochondrion outer membrane</keyword>
<dbReference type="Gene3D" id="1.10.220.160">
    <property type="match status" value="1"/>
</dbReference>
<evidence type="ECO:0000256" key="5">
    <source>
        <dbReference type="ARBA" id="ARBA00022787"/>
    </source>
</evidence>
<evidence type="ECO:0000313" key="13">
    <source>
        <dbReference type="EMBL" id="OSX60111.1"/>
    </source>
</evidence>
<dbReference type="OrthoDB" id="2154253at2759"/>
<evidence type="ECO:0000256" key="9">
    <source>
        <dbReference type="ARBA" id="ARBA00023136"/>
    </source>
</evidence>
<evidence type="ECO:0000256" key="11">
    <source>
        <dbReference type="SAM" id="Phobius"/>
    </source>
</evidence>
<dbReference type="CDD" id="cd20071">
    <property type="entry name" value="SET_SMYD"/>
    <property type="match status" value="1"/>
</dbReference>
<feature type="domain" description="SET" evidence="12">
    <location>
        <begin position="241"/>
        <end position="567"/>
    </location>
</feature>
<dbReference type="Proteomes" id="UP000194127">
    <property type="component" value="Unassembled WGS sequence"/>
</dbReference>
<feature type="region of interest" description="Disordered" evidence="10">
    <location>
        <begin position="491"/>
        <end position="519"/>
    </location>
</feature>
<keyword evidence="4 11" id="KW-0812">Transmembrane</keyword>
<keyword evidence="8" id="KW-0496">Mitochondrion</keyword>
<keyword evidence="3" id="KW-0813">Transport</keyword>
<dbReference type="STRING" id="670580.A0A1X6MUQ0"/>
<evidence type="ECO:0000256" key="2">
    <source>
        <dbReference type="ARBA" id="ARBA00005792"/>
    </source>
</evidence>
<dbReference type="PROSITE" id="PS50280">
    <property type="entry name" value="SET"/>
    <property type="match status" value="1"/>
</dbReference>
<evidence type="ECO:0000256" key="1">
    <source>
        <dbReference type="ARBA" id="ARBA00004572"/>
    </source>
</evidence>
<evidence type="ECO:0000256" key="8">
    <source>
        <dbReference type="ARBA" id="ARBA00023128"/>
    </source>
</evidence>
<dbReference type="GO" id="GO:0016031">
    <property type="term" value="P:tRNA import into mitochondrion"/>
    <property type="evidence" value="ECO:0007669"/>
    <property type="project" value="TreeGrafter"/>
</dbReference>
<feature type="compositionally biased region" description="Basic and acidic residues" evidence="10">
    <location>
        <begin position="491"/>
        <end position="508"/>
    </location>
</feature>
<name>A0A1X6MUQ0_9APHY</name>
<dbReference type="GO" id="GO:0008320">
    <property type="term" value="F:protein transmembrane transporter activity"/>
    <property type="evidence" value="ECO:0007669"/>
    <property type="project" value="TreeGrafter"/>
</dbReference>
<dbReference type="GO" id="GO:0030150">
    <property type="term" value="P:protein import into mitochondrial matrix"/>
    <property type="evidence" value="ECO:0007669"/>
    <property type="project" value="TreeGrafter"/>
</dbReference>
<evidence type="ECO:0000256" key="3">
    <source>
        <dbReference type="ARBA" id="ARBA00022448"/>
    </source>
</evidence>
<dbReference type="PRINTS" id="PR00351">
    <property type="entry name" value="OM20RECEPTOR"/>
</dbReference>
<dbReference type="Pfam" id="PF02064">
    <property type="entry name" value="MAS20"/>
    <property type="match status" value="1"/>
</dbReference>
<dbReference type="Pfam" id="PF00856">
    <property type="entry name" value="SET"/>
    <property type="match status" value="1"/>
</dbReference>
<comment type="subcellular location">
    <subcellularLocation>
        <location evidence="1">Mitochondrion outer membrane</location>
        <topology evidence="1">Single-pass membrane protein</topology>
    </subcellularLocation>
</comment>
<dbReference type="Gene3D" id="1.20.960.10">
    <property type="entry name" value="Mitochondrial outer membrane translocase complex, subunit Tom20 domain"/>
    <property type="match status" value="1"/>
</dbReference>
<evidence type="ECO:0000313" key="14">
    <source>
        <dbReference type="Proteomes" id="UP000194127"/>
    </source>
</evidence>
<dbReference type="RefSeq" id="XP_024336905.1">
    <property type="nucleotide sequence ID" value="XM_024486149.1"/>
</dbReference>
<keyword evidence="14" id="KW-1185">Reference proteome</keyword>
<dbReference type="InterPro" id="IPR001214">
    <property type="entry name" value="SET_dom"/>
</dbReference>
<dbReference type="PANTHER" id="PTHR12430">
    <property type="entry name" value="MITOCHONDRIAL IMPORT RECEPTOR SUBUNIT TOM20"/>
    <property type="match status" value="1"/>
</dbReference>
<dbReference type="GO" id="GO:0006605">
    <property type="term" value="P:protein targeting"/>
    <property type="evidence" value="ECO:0007669"/>
    <property type="project" value="InterPro"/>
</dbReference>
<dbReference type="GeneID" id="36331098"/>
<dbReference type="SUPFAM" id="SSF47157">
    <property type="entry name" value="Mitochondrial import receptor subunit Tom20"/>
    <property type="match status" value="1"/>
</dbReference>
<dbReference type="AlphaFoldDB" id="A0A1X6MUQ0"/>
<keyword evidence="7 11" id="KW-1133">Transmembrane helix</keyword>
<sequence>MSPRASAIFTLASVTIIGGFVAYAVYFDYKRRNDVSFRKQLKKDKKRVNKQAAQQEESTAIPFTTEELRAALAKVRDEELPETPEAKEQYFMGHVGMGEQLCAQGPLFQLSAALSFYRALRVYPSPVELIMIYQKTVPENVFKVCLPLKTLETLSDTATDSHRTDQLGREYHFVVHRRGFPQGLGLLRRLHRRSGTGSPILEVNLRLCKTRYLPLCGDCSSYPKHPIILAYPLPYFWVGICPVSGYYDVFPRKSMNVSVQPAPGDATKLRKVVVAERDFSEGEVIYKELPLVAALDADLEGKGTHCSQCLRQIEGDNAVRPESDRLNSVYCSPECQTKAKVQWQNLLFGLDSVLPEDLDNGMSRLTRQQRDEAQTKFTAWLKEQDKSLPLLTARFVARQVALETAKVLPHQSGALADELAEATIAGDEYSLYDHMERLRFVDGNVSEEETKMLCDVLGAALPGLDKSLTDERHATYNGKLAYNAIGVVLGEGRDDRPTADRPEDETRTRTPHGTSRQVGSGYYPVSSYIVHSCAPSARPSFSAGNFELSLIAAQPLKKGDEITIAWVDASQHADETAEGARRRRRIELARGWRFKCECSRCLEEATDGNESDMGIEKDESRVEDVVHRVETGTSGEAYLRSAPTNVD</sequence>
<dbReference type="Gene3D" id="6.10.140.2220">
    <property type="match status" value="1"/>
</dbReference>
<evidence type="ECO:0000256" key="10">
    <source>
        <dbReference type="SAM" id="MobiDB-lite"/>
    </source>
</evidence>
<evidence type="ECO:0000256" key="7">
    <source>
        <dbReference type="ARBA" id="ARBA00022989"/>
    </source>
</evidence>
<keyword evidence="9 11" id="KW-0472">Membrane</keyword>
<dbReference type="GO" id="GO:0005742">
    <property type="term" value="C:mitochondrial outer membrane translocase complex"/>
    <property type="evidence" value="ECO:0007669"/>
    <property type="project" value="InterPro"/>
</dbReference>
<dbReference type="EMBL" id="KZ110600">
    <property type="protein sequence ID" value="OSX60111.1"/>
    <property type="molecule type" value="Genomic_DNA"/>
</dbReference>